<reference evidence="9 10" key="1">
    <citation type="submission" date="2020-02" db="EMBL/GenBank/DDBJ databases">
        <title>complete genome sequence of Rhodobacteraceae bacterium.</title>
        <authorList>
            <person name="Park J."/>
            <person name="Kim Y.-S."/>
            <person name="Kim K.-H."/>
        </authorList>
    </citation>
    <scope>NUCLEOTIDE SEQUENCE [LARGE SCALE GENOMIC DNA]</scope>
    <source>
        <strain evidence="9 10">RR4-56</strain>
    </source>
</reference>
<evidence type="ECO:0000256" key="2">
    <source>
        <dbReference type="ARBA" id="ARBA00009617"/>
    </source>
</evidence>
<evidence type="ECO:0000256" key="7">
    <source>
        <dbReference type="ARBA" id="ARBA00023136"/>
    </source>
</evidence>
<keyword evidence="10" id="KW-1185">Reference proteome</keyword>
<feature type="transmembrane region" description="Helical" evidence="8">
    <location>
        <begin position="45"/>
        <end position="63"/>
    </location>
</feature>
<keyword evidence="6 8" id="KW-1133">Transmembrane helix</keyword>
<evidence type="ECO:0000256" key="4">
    <source>
        <dbReference type="ARBA" id="ARBA00022475"/>
    </source>
</evidence>
<dbReference type="InterPro" id="IPR036259">
    <property type="entry name" value="MFS_trans_sf"/>
</dbReference>
<feature type="transmembrane region" description="Helical" evidence="8">
    <location>
        <begin position="153"/>
        <end position="170"/>
    </location>
</feature>
<dbReference type="PANTHER" id="PTHR11328">
    <property type="entry name" value="MAJOR FACILITATOR SUPERFAMILY DOMAIN-CONTAINING PROTEIN"/>
    <property type="match status" value="1"/>
</dbReference>
<organism evidence="9 10">
    <name type="scientific">Pikeienuella piscinae</name>
    <dbReference type="NCBI Taxonomy" id="2748098"/>
    <lineage>
        <taxon>Bacteria</taxon>
        <taxon>Pseudomonadati</taxon>
        <taxon>Pseudomonadota</taxon>
        <taxon>Alphaproteobacteria</taxon>
        <taxon>Rhodobacterales</taxon>
        <taxon>Paracoccaceae</taxon>
        <taxon>Pikeienuella</taxon>
    </lineage>
</organism>
<comment type="subcellular location">
    <subcellularLocation>
        <location evidence="1">Cell membrane</location>
        <topology evidence="1">Multi-pass membrane protein</topology>
    </subcellularLocation>
</comment>
<dbReference type="Pfam" id="PF13347">
    <property type="entry name" value="MFS_2"/>
    <property type="match status" value="1"/>
</dbReference>
<evidence type="ECO:0000256" key="5">
    <source>
        <dbReference type="ARBA" id="ARBA00022692"/>
    </source>
</evidence>
<dbReference type="PANTHER" id="PTHR11328:SF24">
    <property type="entry name" value="MAJOR FACILITATOR SUPERFAMILY (MFS) PROFILE DOMAIN-CONTAINING PROTEIN"/>
    <property type="match status" value="1"/>
</dbReference>
<feature type="transmembrane region" description="Helical" evidence="8">
    <location>
        <begin position="356"/>
        <end position="378"/>
    </location>
</feature>
<dbReference type="PROSITE" id="PS00872">
    <property type="entry name" value="NA_GALACTOSIDE_SYMP"/>
    <property type="match status" value="1"/>
</dbReference>
<dbReference type="AlphaFoldDB" id="A0A7M3T772"/>
<protein>
    <submittedName>
        <fullName evidence="9">MFS transporter</fullName>
    </submittedName>
</protein>
<comment type="similarity">
    <text evidence="2">Belongs to the sodium:galactoside symporter (TC 2.A.2) family.</text>
</comment>
<dbReference type="GO" id="GO:0015293">
    <property type="term" value="F:symporter activity"/>
    <property type="evidence" value="ECO:0007669"/>
    <property type="project" value="InterPro"/>
</dbReference>
<evidence type="ECO:0000313" key="9">
    <source>
        <dbReference type="EMBL" id="QIE57853.1"/>
    </source>
</evidence>
<feature type="transmembrane region" description="Helical" evidence="8">
    <location>
        <begin position="176"/>
        <end position="198"/>
    </location>
</feature>
<sequence>MTGGAVRRAALFRNAGYALPAIPLAALYFPVYVYIAPFYAAERGVGLASLGFLFIAVRLLDAVTDPLMGWISDRTPGRFGRRRPWLLVSAPLIALSVWMLMAPPVDAGFGHAAFWLTALTLSWTIALTPYFAWGAELSGDYGQRATITAWREGATLLGTVLAVILYNLAADAGAGLRAVAALVAAGLPLAVAAALLAAPEPRDYSRQRLEFRAGFRAVAASRYFRRLLLAYFVNGLANALPAGLFLFFIGDLLMTPDAGWLLLVYFVCAIAGLPFWNWAARRISKHRAWGLAMIWSCVAFLPAVLLGAGDAGLFAAVCVATGLALGADLALPAAIQADVVDADTAETGEQRTGLFFALWSVATKAALALSGGAALIILDLAGFEAGAMNAPSALFTLKALYALAPVALKLLAVALMWNFPLGEAQQKALRMRVEGGEN</sequence>
<dbReference type="InterPro" id="IPR018043">
    <property type="entry name" value="Na/Gal_symport_CS"/>
</dbReference>
<dbReference type="SUPFAM" id="SSF103473">
    <property type="entry name" value="MFS general substrate transporter"/>
    <property type="match status" value="1"/>
</dbReference>
<keyword evidence="3" id="KW-0813">Transport</keyword>
<feature type="transmembrane region" description="Helical" evidence="8">
    <location>
        <begin position="313"/>
        <end position="335"/>
    </location>
</feature>
<evidence type="ECO:0000256" key="6">
    <source>
        <dbReference type="ARBA" id="ARBA00022989"/>
    </source>
</evidence>
<dbReference type="GO" id="GO:0008643">
    <property type="term" value="P:carbohydrate transport"/>
    <property type="evidence" value="ECO:0007669"/>
    <property type="project" value="InterPro"/>
</dbReference>
<keyword evidence="7 8" id="KW-0472">Membrane</keyword>
<dbReference type="KEGG" id="hdh:G5B40_11190"/>
<keyword evidence="5 8" id="KW-0812">Transmembrane</keyword>
<evidence type="ECO:0000256" key="1">
    <source>
        <dbReference type="ARBA" id="ARBA00004651"/>
    </source>
</evidence>
<dbReference type="InterPro" id="IPR039672">
    <property type="entry name" value="MFS_2"/>
</dbReference>
<gene>
    <name evidence="9" type="ORF">G5B40_11190</name>
</gene>
<feature type="transmembrane region" description="Helical" evidence="8">
    <location>
        <begin position="258"/>
        <end position="276"/>
    </location>
</feature>
<keyword evidence="4" id="KW-1003">Cell membrane</keyword>
<accession>A0A7M3T772</accession>
<evidence type="ECO:0000256" key="8">
    <source>
        <dbReference type="SAM" id="Phobius"/>
    </source>
</evidence>
<dbReference type="GO" id="GO:0006814">
    <property type="term" value="P:sodium ion transport"/>
    <property type="evidence" value="ECO:0007669"/>
    <property type="project" value="InterPro"/>
</dbReference>
<dbReference type="Proteomes" id="UP000503336">
    <property type="component" value="Chromosome"/>
</dbReference>
<dbReference type="GO" id="GO:0005886">
    <property type="term" value="C:plasma membrane"/>
    <property type="evidence" value="ECO:0007669"/>
    <property type="project" value="UniProtKB-SubCell"/>
</dbReference>
<evidence type="ECO:0000313" key="10">
    <source>
        <dbReference type="Proteomes" id="UP000503336"/>
    </source>
</evidence>
<feature type="transmembrane region" description="Helical" evidence="8">
    <location>
        <begin position="17"/>
        <end position="39"/>
    </location>
</feature>
<dbReference type="EMBL" id="CP049056">
    <property type="protein sequence ID" value="QIE57853.1"/>
    <property type="molecule type" value="Genomic_DNA"/>
</dbReference>
<feature type="transmembrane region" description="Helical" evidence="8">
    <location>
        <begin position="398"/>
        <end position="421"/>
    </location>
</feature>
<dbReference type="Gene3D" id="1.20.1250.20">
    <property type="entry name" value="MFS general substrate transporter like domains"/>
    <property type="match status" value="2"/>
</dbReference>
<feature type="transmembrane region" description="Helical" evidence="8">
    <location>
        <begin position="288"/>
        <end position="307"/>
    </location>
</feature>
<feature type="transmembrane region" description="Helical" evidence="8">
    <location>
        <begin position="113"/>
        <end position="133"/>
    </location>
</feature>
<feature type="transmembrane region" description="Helical" evidence="8">
    <location>
        <begin position="84"/>
        <end position="101"/>
    </location>
</feature>
<proteinExistence type="inferred from homology"/>
<name>A0A7M3T772_9RHOB</name>
<feature type="transmembrane region" description="Helical" evidence="8">
    <location>
        <begin position="228"/>
        <end position="252"/>
    </location>
</feature>
<evidence type="ECO:0000256" key="3">
    <source>
        <dbReference type="ARBA" id="ARBA00022448"/>
    </source>
</evidence>